<sequence length="136" mass="15508">MKASFGSRMTKPLQWYKRASRNDRRLDSLIFPSLPSILKRAGVRHVDLFQRIVTQGNTMISQGQKRLQVGAAVRGMHHSSMKSARTTIDCGYSYVHSASPWQQYPVSITECLFDTQRLVRYFAFTEVPSRPTSPAQ</sequence>
<dbReference type="HOGENOM" id="CLU_1875457_0_0_1"/>
<dbReference type="EMBL" id="KN846953">
    <property type="protein sequence ID" value="KIV78551.1"/>
    <property type="molecule type" value="Genomic_DNA"/>
</dbReference>
<dbReference type="AlphaFoldDB" id="A0A0D1WTV9"/>
<evidence type="ECO:0000313" key="1">
    <source>
        <dbReference type="EMBL" id="KIV78551.1"/>
    </source>
</evidence>
<reference evidence="1 2" key="1">
    <citation type="submission" date="2015-01" db="EMBL/GenBank/DDBJ databases">
        <title>The Genome Sequence of Exophiala sideris CBS121828.</title>
        <authorList>
            <consortium name="The Broad Institute Genomics Platform"/>
            <person name="Cuomo C."/>
            <person name="de Hoog S."/>
            <person name="Gorbushina A."/>
            <person name="Stielow B."/>
            <person name="Teixiera M."/>
            <person name="Abouelleil A."/>
            <person name="Chapman S.B."/>
            <person name="Priest M."/>
            <person name="Young S.K."/>
            <person name="Wortman J."/>
            <person name="Nusbaum C."/>
            <person name="Birren B."/>
        </authorList>
    </citation>
    <scope>NUCLEOTIDE SEQUENCE [LARGE SCALE GENOMIC DNA]</scope>
    <source>
        <strain evidence="1 2">CBS 121828</strain>
    </source>
</reference>
<name>A0A0D1WTV9_9EURO</name>
<organism evidence="1 2">
    <name type="scientific">Exophiala sideris</name>
    <dbReference type="NCBI Taxonomy" id="1016849"/>
    <lineage>
        <taxon>Eukaryota</taxon>
        <taxon>Fungi</taxon>
        <taxon>Dikarya</taxon>
        <taxon>Ascomycota</taxon>
        <taxon>Pezizomycotina</taxon>
        <taxon>Eurotiomycetes</taxon>
        <taxon>Chaetothyriomycetidae</taxon>
        <taxon>Chaetothyriales</taxon>
        <taxon>Herpotrichiellaceae</taxon>
        <taxon>Exophiala</taxon>
    </lineage>
</organism>
<evidence type="ECO:0000313" key="2">
    <source>
        <dbReference type="Proteomes" id="UP000053599"/>
    </source>
</evidence>
<protein>
    <submittedName>
        <fullName evidence="1">Uncharacterized protein</fullName>
    </submittedName>
</protein>
<dbReference type="Proteomes" id="UP000053599">
    <property type="component" value="Unassembled WGS sequence"/>
</dbReference>
<accession>A0A0D1WTV9</accession>
<proteinExistence type="predicted"/>
<gene>
    <name evidence="1" type="ORF">PV11_06196</name>
</gene>